<accession>A0A078A9Z5</accession>
<dbReference type="EMBL" id="CCKQ01007680">
    <property type="protein sequence ID" value="CDW79090.1"/>
    <property type="molecule type" value="Genomic_DNA"/>
</dbReference>
<dbReference type="PANTHER" id="PTHR24198:SF165">
    <property type="entry name" value="ANKYRIN REPEAT-CONTAINING PROTEIN-RELATED"/>
    <property type="match status" value="1"/>
</dbReference>
<evidence type="ECO:0000256" key="3">
    <source>
        <dbReference type="SAM" id="MobiDB-lite"/>
    </source>
</evidence>
<proteinExistence type="predicted"/>
<evidence type="ECO:0000313" key="5">
    <source>
        <dbReference type="Proteomes" id="UP000039865"/>
    </source>
</evidence>
<dbReference type="Proteomes" id="UP000039865">
    <property type="component" value="Unassembled WGS sequence"/>
</dbReference>
<keyword evidence="2" id="KW-0040">ANK repeat</keyword>
<dbReference type="Gene3D" id="1.25.40.20">
    <property type="entry name" value="Ankyrin repeat-containing domain"/>
    <property type="match status" value="2"/>
</dbReference>
<evidence type="ECO:0000256" key="2">
    <source>
        <dbReference type="ARBA" id="ARBA00023043"/>
    </source>
</evidence>
<evidence type="ECO:0000313" key="4">
    <source>
        <dbReference type="EMBL" id="CDW79090.1"/>
    </source>
</evidence>
<dbReference type="InParanoid" id="A0A078A9Z5"/>
<dbReference type="SMART" id="SM00248">
    <property type="entry name" value="ANK"/>
    <property type="match status" value="5"/>
</dbReference>
<keyword evidence="1" id="KW-0677">Repeat</keyword>
<feature type="compositionally biased region" description="Polar residues" evidence="3">
    <location>
        <begin position="319"/>
        <end position="332"/>
    </location>
</feature>
<feature type="compositionally biased region" description="Polar residues" evidence="3">
    <location>
        <begin position="497"/>
        <end position="509"/>
    </location>
</feature>
<dbReference type="OrthoDB" id="194358at2759"/>
<dbReference type="AlphaFoldDB" id="A0A078A9Z5"/>
<dbReference type="InterPro" id="IPR002110">
    <property type="entry name" value="Ankyrin_rpt"/>
</dbReference>
<gene>
    <name evidence="4" type="primary">Contig15772.g16813</name>
    <name evidence="4" type="ORF">STYLEM_8076</name>
</gene>
<feature type="compositionally biased region" description="Polar residues" evidence="3">
    <location>
        <begin position="432"/>
        <end position="465"/>
    </location>
</feature>
<dbReference type="PANTHER" id="PTHR24198">
    <property type="entry name" value="ANKYRIN REPEAT AND PROTEIN KINASE DOMAIN-CONTAINING PROTEIN"/>
    <property type="match status" value="1"/>
</dbReference>
<feature type="compositionally biased region" description="Polar residues" evidence="3">
    <location>
        <begin position="356"/>
        <end position="401"/>
    </location>
</feature>
<dbReference type="InterPro" id="IPR036770">
    <property type="entry name" value="Ankyrin_rpt-contain_sf"/>
</dbReference>
<name>A0A078A9Z5_STYLE</name>
<organism evidence="4 5">
    <name type="scientific">Stylonychia lemnae</name>
    <name type="common">Ciliate</name>
    <dbReference type="NCBI Taxonomy" id="5949"/>
    <lineage>
        <taxon>Eukaryota</taxon>
        <taxon>Sar</taxon>
        <taxon>Alveolata</taxon>
        <taxon>Ciliophora</taxon>
        <taxon>Intramacronucleata</taxon>
        <taxon>Spirotrichea</taxon>
        <taxon>Stichotrichia</taxon>
        <taxon>Sporadotrichida</taxon>
        <taxon>Oxytrichidae</taxon>
        <taxon>Stylonychinae</taxon>
        <taxon>Stylonychia</taxon>
    </lineage>
</organism>
<dbReference type="SUPFAM" id="SSF48403">
    <property type="entry name" value="Ankyrin repeat"/>
    <property type="match status" value="1"/>
</dbReference>
<feature type="region of interest" description="Disordered" evidence="3">
    <location>
        <begin position="418"/>
        <end position="511"/>
    </location>
</feature>
<protein>
    <submittedName>
        <fullName evidence="4">Ankyrin repeat domain-containing protein 50-like</fullName>
    </submittedName>
</protein>
<sequence length="542" mass="61411">MQDPTLMTIERSIAHDQKFQNLSFKQIIKTLKENKVYPTRADNGMNPFHLACRNGSLDIVHYFVSEAGYNKDEPKDNDSGKATGLAIALARGHFEVATYLINKDASVSPYIFYVSCKVFQIQSQLKQHQNLAFHHLLLDKLREQGYSNDMITSAIVNGRFDNSKSTPLMRACQYGSVQTVKFLIDQLGAQTDLTNKNDENCLMIAVRYRQKEVVKFLCENVVRPNTPLEVDYECSRNGLTAFARALFQHDFDIADIILQQGKAFKGYVNKKEGKSILELAQKAKNQAAVNYINGAQGGAQKQTVVETKFDQKQFFEPPSQKSHPSKQNYQPQKRTDEDQGSSGISLKKELNPKPLSKNTSAITKLQEVVQNTREASPQNSRNGSQMIQDSENKDNSNSYGQDRTQENLLIENVTSVVQETTPVQSQRKEQKNGQQIHQQNFKSDNGPVTQKVQNIPSQVQMSMKQEANKYEDILESEEQHDGSDNVNLGNRPDSRDSLNQNAAQQNKMETMNKLKNLKDEYRKKYKYKNQLSAGTGIPPKKH</sequence>
<evidence type="ECO:0000256" key="1">
    <source>
        <dbReference type="ARBA" id="ARBA00022737"/>
    </source>
</evidence>
<keyword evidence="5" id="KW-1185">Reference proteome</keyword>
<feature type="compositionally biased region" description="Basic and acidic residues" evidence="3">
    <location>
        <begin position="466"/>
        <end position="483"/>
    </location>
</feature>
<feature type="region of interest" description="Disordered" evidence="3">
    <location>
        <begin position="315"/>
        <end position="401"/>
    </location>
</feature>
<reference evidence="4 5" key="1">
    <citation type="submission" date="2014-06" db="EMBL/GenBank/DDBJ databases">
        <authorList>
            <person name="Swart Estienne"/>
        </authorList>
    </citation>
    <scope>NUCLEOTIDE SEQUENCE [LARGE SCALE GENOMIC DNA]</scope>
    <source>
        <strain evidence="4 5">130c</strain>
    </source>
</reference>
<dbReference type="Pfam" id="PF12796">
    <property type="entry name" value="Ank_2"/>
    <property type="match status" value="2"/>
</dbReference>